<organism evidence="2 3">
    <name type="scientific">Penicillium cosmopolitanum</name>
    <dbReference type="NCBI Taxonomy" id="1131564"/>
    <lineage>
        <taxon>Eukaryota</taxon>
        <taxon>Fungi</taxon>
        <taxon>Dikarya</taxon>
        <taxon>Ascomycota</taxon>
        <taxon>Pezizomycotina</taxon>
        <taxon>Eurotiomycetes</taxon>
        <taxon>Eurotiomycetidae</taxon>
        <taxon>Eurotiales</taxon>
        <taxon>Aspergillaceae</taxon>
        <taxon>Penicillium</taxon>
    </lineage>
</organism>
<evidence type="ECO:0000313" key="3">
    <source>
        <dbReference type="Proteomes" id="UP001147747"/>
    </source>
</evidence>
<dbReference type="Proteomes" id="UP001147747">
    <property type="component" value="Unassembled WGS sequence"/>
</dbReference>
<dbReference type="EMBL" id="JAPZBU010000008">
    <property type="protein sequence ID" value="KAJ5391060.1"/>
    <property type="molecule type" value="Genomic_DNA"/>
</dbReference>
<gene>
    <name evidence="2" type="ORF">N7509_006550</name>
</gene>
<protein>
    <submittedName>
        <fullName evidence="2">Uncharacterized protein</fullName>
    </submittedName>
</protein>
<reference evidence="2" key="2">
    <citation type="journal article" date="2023" name="IMA Fungus">
        <title>Comparative genomic study of the Penicillium genus elucidates a diverse pangenome and 15 lateral gene transfer events.</title>
        <authorList>
            <person name="Petersen C."/>
            <person name="Sorensen T."/>
            <person name="Nielsen M.R."/>
            <person name="Sondergaard T.E."/>
            <person name="Sorensen J.L."/>
            <person name="Fitzpatrick D.A."/>
            <person name="Frisvad J.C."/>
            <person name="Nielsen K.L."/>
        </authorList>
    </citation>
    <scope>NUCLEOTIDE SEQUENCE</scope>
    <source>
        <strain evidence="2">IBT 29677</strain>
    </source>
</reference>
<name>A0A9W9VXJ8_9EURO</name>
<evidence type="ECO:0000313" key="2">
    <source>
        <dbReference type="EMBL" id="KAJ5391060.1"/>
    </source>
</evidence>
<evidence type="ECO:0000256" key="1">
    <source>
        <dbReference type="SAM" id="MobiDB-lite"/>
    </source>
</evidence>
<feature type="region of interest" description="Disordered" evidence="1">
    <location>
        <begin position="44"/>
        <end position="91"/>
    </location>
</feature>
<dbReference type="GeneID" id="81370167"/>
<dbReference type="OrthoDB" id="5571888at2759"/>
<dbReference type="RefSeq" id="XP_056486738.1">
    <property type="nucleotide sequence ID" value="XM_056631187.1"/>
</dbReference>
<dbReference type="AlphaFoldDB" id="A0A9W9VXJ8"/>
<keyword evidence="3" id="KW-1185">Reference proteome</keyword>
<reference evidence="2" key="1">
    <citation type="submission" date="2022-12" db="EMBL/GenBank/DDBJ databases">
        <authorList>
            <person name="Petersen C."/>
        </authorList>
    </citation>
    <scope>NUCLEOTIDE SEQUENCE</scope>
    <source>
        <strain evidence="2">IBT 29677</strain>
    </source>
</reference>
<sequence>MIHHQQIQQRCIEEAPNAVPNRAPHTVDPIVEERISRLLQQMRQNAVAAAEDSPSPSSILSHMAKARKDEGNMDEDESLLTSEEGRRLSSK</sequence>
<accession>A0A9W9VXJ8</accession>
<proteinExistence type="predicted"/>
<comment type="caution">
    <text evidence="2">The sequence shown here is derived from an EMBL/GenBank/DDBJ whole genome shotgun (WGS) entry which is preliminary data.</text>
</comment>